<accession>A0ABP7V4L7</accession>
<feature type="compositionally biased region" description="Pro residues" evidence="1">
    <location>
        <begin position="487"/>
        <end position="496"/>
    </location>
</feature>
<comment type="caution">
    <text evidence="2">The sequence shown here is derived from an EMBL/GenBank/DDBJ whole genome shotgun (WGS) entry which is preliminary data.</text>
</comment>
<gene>
    <name evidence="2" type="ORF">GCM10022214_09890</name>
</gene>
<sequence>MISAAGIAAMIAKLNTAQVYGEAARLRSAAQSISATGSNVHLAWSNGLNPRVYTAPEAEQLRQAALPVQTGTADFAGRLRKVAFALEQYADAVSPIKSRLQALHGEATALEAKVKAEGDDWTKNEDLVKDNNRIETAVRAQAMALSAAEQQCAGAIYATYGGSPPPPRCSATPPPAAPPWGTPEKADLPWYKDAWRGAGRVLGGIWDVTWGGVSTLVGVQGWDKAREAWKEMGKWALSAAIVSGPGTQSLLLNPKIRNMVWDSHKNQVKGLLAWDEWRRDPARAAGQVAGNALMLATLKKTGAPASSALGRGLQRAAVVGRAIDPGTALAKTGGGAWNLVGKLKNGPTPRLDADLPRLAATPDPTPARSGLGDFRTPNGTIGEVKHPRPVSYPAAEPPLRPSTSHPTPREPALAGAPPRTTPHEINSPHTSSHNGPPPARPGENAGGSRSSGHDQSSQHTPPDKPTPRNSSSESPSTVPRTPGDPNSAPPSRPPNSGPGSRSEAPSSETGVGKEKDVAGSQKGSQPGESESGAASRDHEGENSTPASGDGEGTASDTGTNPAGEGPPPPRDPSFSPERYQRLGLSEAEAARAHHNANRYGVGKQLEDLLAKAESGKLPKNEVGQALRDLEAAMNSGKLHINSYTQQLRQLARATDVKTFRENYAEVLAAKQVIESADLAPGTKVLTHARAGHLSDDLGDGTRIDINPVSQADLLYKTSDGKIHVDEVKHTPNALESKLNDDPRQLRKLRRWKNADPDGREVGYRIPSDERWTGLFHGNPDTMQRVAKSDVPLTIGEHTFSPTELAEFHQKVSRKYVTWRRENPDRPIGEFFKQPQMRTIEEALRYVED</sequence>
<feature type="compositionally biased region" description="Polar residues" evidence="1">
    <location>
        <begin position="447"/>
        <end position="460"/>
    </location>
</feature>
<keyword evidence="3" id="KW-1185">Reference proteome</keyword>
<evidence type="ECO:0000256" key="1">
    <source>
        <dbReference type="SAM" id="MobiDB-lite"/>
    </source>
</evidence>
<evidence type="ECO:0000313" key="3">
    <source>
        <dbReference type="Proteomes" id="UP001500683"/>
    </source>
</evidence>
<organism evidence="2 3">
    <name type="scientific">Actinomadura miaoliensis</name>
    <dbReference type="NCBI Taxonomy" id="430685"/>
    <lineage>
        <taxon>Bacteria</taxon>
        <taxon>Bacillati</taxon>
        <taxon>Actinomycetota</taxon>
        <taxon>Actinomycetes</taxon>
        <taxon>Streptosporangiales</taxon>
        <taxon>Thermomonosporaceae</taxon>
        <taxon>Actinomadura</taxon>
    </lineage>
</organism>
<protein>
    <submittedName>
        <fullName evidence="2">Uncharacterized protein</fullName>
    </submittedName>
</protein>
<feature type="compositionally biased region" description="Polar residues" evidence="1">
    <location>
        <begin position="467"/>
        <end position="479"/>
    </location>
</feature>
<feature type="region of interest" description="Disordered" evidence="1">
    <location>
        <begin position="348"/>
        <end position="578"/>
    </location>
</feature>
<name>A0ABP7V4L7_9ACTN</name>
<evidence type="ECO:0000313" key="2">
    <source>
        <dbReference type="EMBL" id="GAA4059427.1"/>
    </source>
</evidence>
<dbReference type="Proteomes" id="UP001500683">
    <property type="component" value="Unassembled WGS sequence"/>
</dbReference>
<dbReference type="EMBL" id="BAAAZG010000002">
    <property type="protein sequence ID" value="GAA4059427.1"/>
    <property type="molecule type" value="Genomic_DNA"/>
</dbReference>
<reference evidence="3" key="1">
    <citation type="journal article" date="2019" name="Int. J. Syst. Evol. Microbiol.">
        <title>The Global Catalogue of Microorganisms (GCM) 10K type strain sequencing project: providing services to taxonomists for standard genome sequencing and annotation.</title>
        <authorList>
            <consortium name="The Broad Institute Genomics Platform"/>
            <consortium name="The Broad Institute Genome Sequencing Center for Infectious Disease"/>
            <person name="Wu L."/>
            <person name="Ma J."/>
        </authorList>
    </citation>
    <scope>NUCLEOTIDE SEQUENCE [LARGE SCALE GENOMIC DNA]</scope>
    <source>
        <strain evidence="3">JCM 16702</strain>
    </source>
</reference>
<proteinExistence type="predicted"/>
<feature type="compositionally biased region" description="Polar residues" evidence="1">
    <location>
        <begin position="423"/>
        <end position="434"/>
    </location>
</feature>